<evidence type="ECO:0000313" key="3">
    <source>
        <dbReference type="Proteomes" id="UP000224006"/>
    </source>
</evidence>
<dbReference type="Proteomes" id="UP000224006">
    <property type="component" value="Chromosome VII"/>
</dbReference>
<name>A0A2A9M6D2_BESBE</name>
<feature type="region of interest" description="Disordered" evidence="1">
    <location>
        <begin position="207"/>
        <end position="266"/>
    </location>
</feature>
<dbReference type="RefSeq" id="XP_029217518.1">
    <property type="nucleotide sequence ID" value="XM_029366087.1"/>
</dbReference>
<comment type="caution">
    <text evidence="2">The sequence shown here is derived from an EMBL/GenBank/DDBJ whole genome shotgun (WGS) entry which is preliminary data.</text>
</comment>
<dbReference type="OrthoDB" id="10493894at2759"/>
<dbReference type="KEGG" id="bbes:BESB_077260"/>
<dbReference type="GeneID" id="40312652"/>
<organism evidence="2 3">
    <name type="scientific">Besnoitia besnoiti</name>
    <name type="common">Apicomplexan protozoan</name>
    <dbReference type="NCBI Taxonomy" id="94643"/>
    <lineage>
        <taxon>Eukaryota</taxon>
        <taxon>Sar</taxon>
        <taxon>Alveolata</taxon>
        <taxon>Apicomplexa</taxon>
        <taxon>Conoidasida</taxon>
        <taxon>Coccidia</taxon>
        <taxon>Eucoccidiorida</taxon>
        <taxon>Eimeriorina</taxon>
        <taxon>Sarcocystidae</taxon>
        <taxon>Besnoitia</taxon>
    </lineage>
</organism>
<feature type="region of interest" description="Disordered" evidence="1">
    <location>
        <begin position="116"/>
        <end position="142"/>
    </location>
</feature>
<feature type="compositionally biased region" description="Low complexity" evidence="1">
    <location>
        <begin position="1"/>
        <end position="16"/>
    </location>
</feature>
<feature type="compositionally biased region" description="Polar residues" evidence="1">
    <location>
        <begin position="17"/>
        <end position="34"/>
    </location>
</feature>
<feature type="region of interest" description="Disordered" evidence="1">
    <location>
        <begin position="534"/>
        <end position="558"/>
    </location>
</feature>
<feature type="compositionally biased region" description="Low complexity" evidence="1">
    <location>
        <begin position="61"/>
        <end position="84"/>
    </location>
</feature>
<accession>A0A2A9M6D2</accession>
<dbReference type="VEuPathDB" id="ToxoDB:BESB_077260"/>
<dbReference type="AlphaFoldDB" id="A0A2A9M6D2"/>
<proteinExistence type="predicted"/>
<feature type="compositionally biased region" description="Low complexity" evidence="1">
    <location>
        <begin position="229"/>
        <end position="266"/>
    </location>
</feature>
<dbReference type="EMBL" id="NWUJ01000008">
    <property type="protein sequence ID" value="PFH33509.1"/>
    <property type="molecule type" value="Genomic_DNA"/>
</dbReference>
<feature type="compositionally biased region" description="Low complexity" evidence="1">
    <location>
        <begin position="116"/>
        <end position="130"/>
    </location>
</feature>
<evidence type="ECO:0000256" key="1">
    <source>
        <dbReference type="SAM" id="MobiDB-lite"/>
    </source>
</evidence>
<reference evidence="2 3" key="1">
    <citation type="submission" date="2017-09" db="EMBL/GenBank/DDBJ databases">
        <title>Genome sequencing of Besnoitia besnoiti strain Bb-Ger1.</title>
        <authorList>
            <person name="Schares G."/>
            <person name="Venepally P."/>
            <person name="Lorenzi H.A."/>
        </authorList>
    </citation>
    <scope>NUCLEOTIDE SEQUENCE [LARGE SCALE GENOMIC DNA]</scope>
    <source>
        <strain evidence="2 3">Bb-Ger1</strain>
    </source>
</reference>
<keyword evidence="3" id="KW-1185">Reference proteome</keyword>
<gene>
    <name evidence="2" type="ORF">BESB_077260</name>
</gene>
<feature type="region of interest" description="Disordered" evidence="1">
    <location>
        <begin position="448"/>
        <end position="477"/>
    </location>
</feature>
<sequence length="653" mass="67269">MLPATSSSSASFLSTPRQSPASSGQRGPSANSPGTAEGPLTGTSSHENNGRAAFLPQSSPSICPSDSRACSSSSSSGPSASLCASSGDSDPSAGLCAAGASSLDCVSPSPSSLRSPSSSLFSLSSASSAPPSLPSVPPSSRACSETLKLQPQLEVVVRTATGCRDLDVSFRFLLPVHATVRDLRLALQARLRDEEARLTAALLREDSGGAVPPRETAVAGGSMKRGRDAPSLSEEAPSNAAPSVSSPSSLLSDSPPSADSSAHSHGPPLSLLRLLYGGACVDDDAARLSCLLPRRGRGAAQGTGGGCEPTPEPLVFLLDLPVPPLVLPEGPEEGHDALASVASPSPVSVGSPACSRADEVQAAQAGAIEAIVEVLTRLQEARESLANAEKASGSVRVGPSTPASPTLAATVWGKDGLPLQSSESVQRRVEALRRAAISRRLASSASRRLAAPPALQSALSPASPSSSRPCATPPAPSPAGLIEFPRLASTLGGRLRQVSRVEFDVDWAWVGRVACVCFALQALVGGLANTRFGGSSRAQPREAAEASQPTCSEEGGDRGMGAWIRSMGEKLFSKDSTYWRRRALLFAAPTLILSGWRPVRFFTKVAWHALPRGALWKAVSPLLTASQSSMLTLSEEKVLQMLADGDRGFSQLD</sequence>
<feature type="compositionally biased region" description="Low complexity" evidence="1">
    <location>
        <begin position="448"/>
        <end position="470"/>
    </location>
</feature>
<protein>
    <submittedName>
        <fullName evidence="2">Uncharacterized protein</fullName>
    </submittedName>
</protein>
<feature type="region of interest" description="Disordered" evidence="1">
    <location>
        <begin position="1"/>
        <end position="84"/>
    </location>
</feature>
<evidence type="ECO:0000313" key="2">
    <source>
        <dbReference type="EMBL" id="PFH33509.1"/>
    </source>
</evidence>